<feature type="DNA-binding region" description="H-T-H motif" evidence="2">
    <location>
        <begin position="33"/>
        <end position="52"/>
    </location>
</feature>
<organism evidence="4 5">
    <name type="scientific">Oceanococcus atlanticus</name>
    <dbReference type="NCBI Taxonomy" id="1317117"/>
    <lineage>
        <taxon>Bacteria</taxon>
        <taxon>Pseudomonadati</taxon>
        <taxon>Pseudomonadota</taxon>
        <taxon>Gammaproteobacteria</taxon>
        <taxon>Chromatiales</taxon>
        <taxon>Oceanococcaceae</taxon>
        <taxon>Oceanococcus</taxon>
    </lineage>
</organism>
<dbReference type="GO" id="GO:0000976">
    <property type="term" value="F:transcription cis-regulatory region binding"/>
    <property type="evidence" value="ECO:0007669"/>
    <property type="project" value="TreeGrafter"/>
</dbReference>
<evidence type="ECO:0000256" key="2">
    <source>
        <dbReference type="PROSITE-ProRule" id="PRU00335"/>
    </source>
</evidence>
<protein>
    <submittedName>
        <fullName evidence="4">Transcriptional regulator, TetR family protein</fullName>
    </submittedName>
</protein>
<reference evidence="4 5" key="1">
    <citation type="submission" date="2013-04" db="EMBL/GenBank/DDBJ databases">
        <title>Oceanococcus atlanticus 22II-S10r2 Genome Sequencing.</title>
        <authorList>
            <person name="Lai Q."/>
            <person name="Li G."/>
            <person name="Shao Z."/>
        </authorList>
    </citation>
    <scope>NUCLEOTIDE SEQUENCE [LARGE SCALE GENOMIC DNA]</scope>
    <source>
        <strain evidence="4 5">22II-S10r2</strain>
    </source>
</reference>
<dbReference type="SUPFAM" id="SSF46689">
    <property type="entry name" value="Homeodomain-like"/>
    <property type="match status" value="1"/>
</dbReference>
<accession>A0A1Y1SIW8</accession>
<dbReference type="PROSITE" id="PS50977">
    <property type="entry name" value="HTH_TETR_2"/>
    <property type="match status" value="1"/>
</dbReference>
<dbReference type="PANTHER" id="PTHR30055">
    <property type="entry name" value="HTH-TYPE TRANSCRIPTIONAL REGULATOR RUTR"/>
    <property type="match status" value="1"/>
</dbReference>
<sequence length="209" mass="22836">MPTPTTGKRPLSAERILATAARTLREEGVDAISIRKLASKLGVSPMAIYRHIENKDALLSALLDRFIRQADVMPARDLPWDEWLSQLGLRMWRAQVEEPAWIGLLGSVQIRSGGLGVLLDSLAHLRQAGFSADDAASAFFAVVHISVGASCLSLGLQQIRLDALIDPSDAAHLNQLNRDFGSLHKLLAAQHIERSLALLMDGLRARHTL</sequence>
<dbReference type="SUPFAM" id="SSF48498">
    <property type="entry name" value="Tetracyclin repressor-like, C-terminal domain"/>
    <property type="match status" value="1"/>
</dbReference>
<evidence type="ECO:0000256" key="1">
    <source>
        <dbReference type="ARBA" id="ARBA00023125"/>
    </source>
</evidence>
<dbReference type="InterPro" id="IPR036271">
    <property type="entry name" value="Tet_transcr_reg_TetR-rel_C_sf"/>
</dbReference>
<dbReference type="Gene3D" id="1.10.357.10">
    <property type="entry name" value="Tetracycline Repressor, domain 2"/>
    <property type="match status" value="1"/>
</dbReference>
<dbReference type="STRING" id="1317117.ATO7_06940"/>
<dbReference type="InterPro" id="IPR001647">
    <property type="entry name" value="HTH_TetR"/>
</dbReference>
<dbReference type="InterPro" id="IPR009057">
    <property type="entry name" value="Homeodomain-like_sf"/>
</dbReference>
<dbReference type="GO" id="GO:0003700">
    <property type="term" value="F:DNA-binding transcription factor activity"/>
    <property type="evidence" value="ECO:0007669"/>
    <property type="project" value="TreeGrafter"/>
</dbReference>
<dbReference type="PANTHER" id="PTHR30055:SF207">
    <property type="entry name" value="HTH-TYPE TRANSCRIPTIONAL REPRESSOR FATR"/>
    <property type="match status" value="1"/>
</dbReference>
<keyword evidence="5" id="KW-1185">Reference proteome</keyword>
<dbReference type="AlphaFoldDB" id="A0A1Y1SIW8"/>
<evidence type="ECO:0000259" key="3">
    <source>
        <dbReference type="PROSITE" id="PS50977"/>
    </source>
</evidence>
<dbReference type="EMBL" id="AQQV01000001">
    <property type="protein sequence ID" value="ORE89597.1"/>
    <property type="molecule type" value="Genomic_DNA"/>
</dbReference>
<dbReference type="InterPro" id="IPR050109">
    <property type="entry name" value="HTH-type_TetR-like_transc_reg"/>
</dbReference>
<dbReference type="Pfam" id="PF00440">
    <property type="entry name" value="TetR_N"/>
    <property type="match status" value="1"/>
</dbReference>
<evidence type="ECO:0000313" key="5">
    <source>
        <dbReference type="Proteomes" id="UP000192342"/>
    </source>
</evidence>
<dbReference type="OrthoDB" id="5293556at2"/>
<dbReference type="Gene3D" id="1.10.10.60">
    <property type="entry name" value="Homeodomain-like"/>
    <property type="match status" value="1"/>
</dbReference>
<comment type="caution">
    <text evidence="4">The sequence shown here is derived from an EMBL/GenBank/DDBJ whole genome shotgun (WGS) entry which is preliminary data.</text>
</comment>
<gene>
    <name evidence="4" type="ORF">ATO7_06940</name>
</gene>
<keyword evidence="1 2" id="KW-0238">DNA-binding</keyword>
<proteinExistence type="predicted"/>
<evidence type="ECO:0000313" key="4">
    <source>
        <dbReference type="EMBL" id="ORE89597.1"/>
    </source>
</evidence>
<feature type="domain" description="HTH tetR-type" evidence="3">
    <location>
        <begin position="10"/>
        <end position="70"/>
    </location>
</feature>
<dbReference type="RefSeq" id="WP_083560847.1">
    <property type="nucleotide sequence ID" value="NZ_AQQV01000001.1"/>
</dbReference>
<dbReference type="Proteomes" id="UP000192342">
    <property type="component" value="Unassembled WGS sequence"/>
</dbReference>
<dbReference type="PRINTS" id="PR00455">
    <property type="entry name" value="HTHTETR"/>
</dbReference>
<name>A0A1Y1SIW8_9GAMM</name>